<dbReference type="Proteomes" id="UP000198211">
    <property type="component" value="Unassembled WGS sequence"/>
</dbReference>
<evidence type="ECO:0000313" key="2">
    <source>
        <dbReference type="EMBL" id="OWZ12592.1"/>
    </source>
</evidence>
<dbReference type="EMBL" id="NBNE01001802">
    <property type="protein sequence ID" value="OWZ12592.1"/>
    <property type="molecule type" value="Genomic_DNA"/>
</dbReference>
<accession>A0A225W4U5</accession>
<evidence type="ECO:0000313" key="3">
    <source>
        <dbReference type="Proteomes" id="UP000198211"/>
    </source>
</evidence>
<proteinExistence type="predicted"/>
<organism evidence="2 3">
    <name type="scientific">Phytophthora megakarya</name>
    <dbReference type="NCBI Taxonomy" id="4795"/>
    <lineage>
        <taxon>Eukaryota</taxon>
        <taxon>Sar</taxon>
        <taxon>Stramenopiles</taxon>
        <taxon>Oomycota</taxon>
        <taxon>Peronosporomycetes</taxon>
        <taxon>Peronosporales</taxon>
        <taxon>Peronosporaceae</taxon>
        <taxon>Phytophthora</taxon>
    </lineage>
</organism>
<evidence type="ECO:0000256" key="1">
    <source>
        <dbReference type="SAM" id="MobiDB-lite"/>
    </source>
</evidence>
<feature type="region of interest" description="Disordered" evidence="1">
    <location>
        <begin position="108"/>
        <end position="225"/>
    </location>
</feature>
<dbReference type="OrthoDB" id="1730596at2759"/>
<reference evidence="3" key="1">
    <citation type="submission" date="2017-03" db="EMBL/GenBank/DDBJ databases">
        <title>Phytopthora megakarya and P. palmivora, two closely related causual agents of cacao black pod achieved similar genome size and gene model numbers by different mechanisms.</title>
        <authorList>
            <person name="Ali S."/>
            <person name="Shao J."/>
            <person name="Larry D.J."/>
            <person name="Kronmiller B."/>
            <person name="Shen D."/>
            <person name="Strem M.D."/>
            <person name="Melnick R.L."/>
            <person name="Guiltinan M.J."/>
            <person name="Tyler B.M."/>
            <person name="Meinhardt L.W."/>
            <person name="Bailey B.A."/>
        </authorList>
    </citation>
    <scope>NUCLEOTIDE SEQUENCE [LARGE SCALE GENOMIC DNA]</scope>
    <source>
        <strain evidence="3">zdho120</strain>
    </source>
</reference>
<comment type="caution">
    <text evidence="2">The sequence shown here is derived from an EMBL/GenBank/DDBJ whole genome shotgun (WGS) entry which is preliminary data.</text>
</comment>
<dbReference type="AlphaFoldDB" id="A0A225W4U5"/>
<keyword evidence="3" id="KW-1185">Reference proteome</keyword>
<sequence length="225" mass="24548">MAEYSDMNNGVQAALAIGATDLVISLGIACKKESLMTQLNRHREIVARLKSVKYLHAYNASADSLATKVLGNKASNVISDEPRLEELRSLNRIQEIIYAPITESSADEPSVSIAQAQVQTRHLRHMEPSQRSGTAAEPRRKKTSILGQRETGGLTVTTRPQAKSKPKRVRFPDESSVTGGEDVTQREEVNGVPTEDSVRLEAEFSRVTAPNGDTPALSDLEDVDP</sequence>
<gene>
    <name evidence="2" type="ORF">PHMEG_00014215</name>
</gene>
<name>A0A225W4U5_9STRA</name>
<protein>
    <submittedName>
        <fullName evidence="2">Uncharacterized protein</fullName>
    </submittedName>
</protein>